<evidence type="ECO:0000256" key="5">
    <source>
        <dbReference type="SAM" id="MobiDB-lite"/>
    </source>
</evidence>
<proteinExistence type="predicted"/>
<keyword evidence="2" id="KW-0805">Transcription regulation</keyword>
<evidence type="ECO:0000313" key="8">
    <source>
        <dbReference type="Proteomes" id="UP000772434"/>
    </source>
</evidence>
<dbReference type="GO" id="GO:0003677">
    <property type="term" value="F:DNA binding"/>
    <property type="evidence" value="ECO:0007669"/>
    <property type="project" value="InterPro"/>
</dbReference>
<evidence type="ECO:0000256" key="4">
    <source>
        <dbReference type="ARBA" id="ARBA00023242"/>
    </source>
</evidence>
<dbReference type="Proteomes" id="UP000772434">
    <property type="component" value="Unassembled WGS sequence"/>
</dbReference>
<dbReference type="GO" id="GO:0006325">
    <property type="term" value="P:chromatin organization"/>
    <property type="evidence" value="ECO:0007669"/>
    <property type="project" value="UniProtKB-KW"/>
</dbReference>
<evidence type="ECO:0000256" key="2">
    <source>
        <dbReference type="ARBA" id="ARBA00023015"/>
    </source>
</evidence>
<dbReference type="OrthoDB" id="338531at2759"/>
<evidence type="ECO:0000313" key="7">
    <source>
        <dbReference type="EMBL" id="KAF9074820.1"/>
    </source>
</evidence>
<keyword evidence="3" id="KW-0804">Transcription</keyword>
<dbReference type="PANTHER" id="PTHR22970">
    <property type="entry name" value="AT-RICH INTERACTIVE DOMAIN-CONTAINING PROTEIN 2"/>
    <property type="match status" value="1"/>
</dbReference>
<keyword evidence="4" id="KW-0539">Nucleus</keyword>
<keyword evidence="8" id="KW-1185">Reference proteome</keyword>
<organism evidence="7 8">
    <name type="scientific">Rhodocollybia butyracea</name>
    <dbReference type="NCBI Taxonomy" id="206335"/>
    <lineage>
        <taxon>Eukaryota</taxon>
        <taxon>Fungi</taxon>
        <taxon>Dikarya</taxon>
        <taxon>Basidiomycota</taxon>
        <taxon>Agaricomycotina</taxon>
        <taxon>Agaricomycetes</taxon>
        <taxon>Agaricomycetidae</taxon>
        <taxon>Agaricales</taxon>
        <taxon>Marasmiineae</taxon>
        <taxon>Omphalotaceae</taxon>
        <taxon>Rhodocollybia</taxon>
    </lineage>
</organism>
<name>A0A9P5UC59_9AGAR</name>
<comment type="caution">
    <text evidence="7">The sequence shown here is derived from an EMBL/GenBank/DDBJ whole genome shotgun (WGS) entry which is preliminary data.</text>
</comment>
<accession>A0A9P5UC59</accession>
<protein>
    <recommendedName>
        <fullName evidence="6">RFX-type winged-helix domain-containing protein</fullName>
    </recommendedName>
</protein>
<dbReference type="InterPro" id="IPR003150">
    <property type="entry name" value="DNA-bd_RFX"/>
</dbReference>
<dbReference type="PROSITE" id="PS51526">
    <property type="entry name" value="RFX_DBD"/>
    <property type="match status" value="1"/>
</dbReference>
<dbReference type="GO" id="GO:0016586">
    <property type="term" value="C:RSC-type complex"/>
    <property type="evidence" value="ECO:0007669"/>
    <property type="project" value="TreeGrafter"/>
</dbReference>
<feature type="domain" description="RFX-type winged-helix" evidence="6">
    <location>
        <begin position="327"/>
        <end position="405"/>
    </location>
</feature>
<reference evidence="7" key="1">
    <citation type="submission" date="2020-11" db="EMBL/GenBank/DDBJ databases">
        <authorList>
            <consortium name="DOE Joint Genome Institute"/>
            <person name="Ahrendt S."/>
            <person name="Riley R."/>
            <person name="Andreopoulos W."/>
            <person name="Labutti K."/>
            <person name="Pangilinan J."/>
            <person name="Ruiz-Duenas F.J."/>
            <person name="Barrasa J.M."/>
            <person name="Sanchez-Garcia M."/>
            <person name="Camarero S."/>
            <person name="Miyauchi S."/>
            <person name="Serrano A."/>
            <person name="Linde D."/>
            <person name="Babiker R."/>
            <person name="Drula E."/>
            <person name="Ayuso-Fernandez I."/>
            <person name="Pacheco R."/>
            <person name="Padilla G."/>
            <person name="Ferreira P."/>
            <person name="Barriuso J."/>
            <person name="Kellner H."/>
            <person name="Castanera R."/>
            <person name="Alfaro M."/>
            <person name="Ramirez L."/>
            <person name="Pisabarro A.G."/>
            <person name="Kuo A."/>
            <person name="Tritt A."/>
            <person name="Lipzen A."/>
            <person name="He G."/>
            <person name="Yan M."/>
            <person name="Ng V."/>
            <person name="Cullen D."/>
            <person name="Martin F."/>
            <person name="Rosso M.-N."/>
            <person name="Henrissat B."/>
            <person name="Hibbett D."/>
            <person name="Martinez A.T."/>
            <person name="Grigoriev I.V."/>
        </authorList>
    </citation>
    <scope>NUCLEOTIDE SEQUENCE</scope>
    <source>
        <strain evidence="7">AH 40177</strain>
    </source>
</reference>
<sequence length="621" mass="69700">MQQQPYTIPNLKDDHERWYTEIASNNRMRLCLLSGIDTEISWALRRLLGLCINDDYRLRTIPGLIDALYEWPEWFSAVGYKEHTDLQSLFAPPDSLLQRRQHAILSACVLRNAALTDEQNANTIAIFKRTLPLVLNALHNLDSSLDANSEFISYIIDIFQCAAPTLVLPPKFSPLTSSPLQPLLHIASTASNKTMIISSLRALTSLFSNPQNTPHLSADSPALSACIKYLPLHGDKDLLEACLTYLYAHLSHPTMSKAFLRHSDMARVLRILVTLLLVEQEQVTVTYDINVPGTNHTVPSTIVTAKDHELSKAELDSLLETPEPKRCFDWMSLMFVAKPDGVVTQVDFWNLYKAAFEPFATSHPPLLVASEVIKNVNYVFHEHAHATVLPGPPQRFVVQGVARRKDTVLAEKLKCQWFHGACTAPPFSTAAELCEHVLQHVESRTPGEEAACEWSTCFRKHVPTNQFRGHVLTHFWSAHLAERDPSQSDTITLSHPAEHPDPNPTQRNPPLPRSTVINFQRRTNEAPSTSLLALLCIRILFQMSFASKEVAPKVDADHFGFPGVTEEIEDDDEPMEGGALEDEKEGERKGCEAFGAVRKLLEAVQFQDETLMSWIIEMINA</sequence>
<feature type="region of interest" description="Disordered" evidence="5">
    <location>
        <begin position="486"/>
        <end position="513"/>
    </location>
</feature>
<dbReference type="InterPro" id="IPR052406">
    <property type="entry name" value="Chromatin_Remodeling_Comp"/>
</dbReference>
<dbReference type="PANTHER" id="PTHR22970:SF14">
    <property type="entry name" value="AT-RICH INTERACTIVE DOMAIN-CONTAINING PROTEIN 2"/>
    <property type="match status" value="1"/>
</dbReference>
<evidence type="ECO:0000256" key="3">
    <source>
        <dbReference type="ARBA" id="ARBA00023163"/>
    </source>
</evidence>
<dbReference type="EMBL" id="JADNRY010000011">
    <property type="protein sequence ID" value="KAF9074820.1"/>
    <property type="molecule type" value="Genomic_DNA"/>
</dbReference>
<keyword evidence="1" id="KW-0156">Chromatin regulator</keyword>
<dbReference type="AlphaFoldDB" id="A0A9P5UC59"/>
<evidence type="ECO:0000256" key="1">
    <source>
        <dbReference type="ARBA" id="ARBA00022853"/>
    </source>
</evidence>
<evidence type="ECO:0000259" key="6">
    <source>
        <dbReference type="PROSITE" id="PS51526"/>
    </source>
</evidence>
<gene>
    <name evidence="7" type="ORF">BDP27DRAFT_86380</name>
</gene>
<dbReference type="GO" id="GO:0006355">
    <property type="term" value="P:regulation of DNA-templated transcription"/>
    <property type="evidence" value="ECO:0007669"/>
    <property type="project" value="InterPro"/>
</dbReference>